<dbReference type="InterPro" id="IPR011989">
    <property type="entry name" value="ARM-like"/>
</dbReference>
<gene>
    <name evidence="10" type="primary">Rap1gds1_0</name>
    <name evidence="10" type="ORF">ARAGUA_R12799</name>
</gene>
<dbReference type="GO" id="GO:0005085">
    <property type="term" value="F:guanyl-nucleotide exchange factor activity"/>
    <property type="evidence" value="ECO:0007669"/>
    <property type="project" value="InterPro"/>
</dbReference>
<evidence type="ECO:0000313" key="10">
    <source>
        <dbReference type="EMBL" id="NXO56226.1"/>
    </source>
</evidence>
<keyword evidence="11" id="KW-1185">Reference proteome</keyword>
<dbReference type="InterPro" id="IPR000225">
    <property type="entry name" value="Armadillo"/>
</dbReference>
<comment type="caution">
    <text evidence="10">The sequence shown here is derived from an EMBL/GenBank/DDBJ whole genome shotgun (WGS) entry which is preliminary data.</text>
</comment>
<evidence type="ECO:0000256" key="1">
    <source>
        <dbReference type="ARBA" id="ARBA00004173"/>
    </source>
</evidence>
<sequence length="487" mass="53758">CAVKAAQVLSEIAKNEEMKKPCIEADLVLTLIPLLESTDQEMLLHAGRAIGRICYDNRDLQEELVKVGVITSLVRILTDYAESEPLIHVDLLALCNLADLDTAKEALSKTKIAEQLVKQLRRAENHERLEIVFEVLQALAENDALKVQLVEAGVQEVLSEILLRLQGSSQAEDTCVVKAASDLIVSLLLGDELKVVKNNVKAAVSILSRHENSQSKDSLNSEFARLNGNCVRMVQLGVIHQLLDLLEKHVESEDVSVQHAALSALRNLAIPVVNKVQMLEEGVAERIQALLRSEMPPMQFKLLGTLRMLADGQADAAEILGQDPMLLNRLVQWCNANDHTGIRGEANRLLASILRHNRSQKVVKAIQQAQGVKHLVSMTTSKHSAIQNEALNALAIASAIDLETLEECFKESQLVQSLHRLLQDDNTSPEVKYNSMALLCSLLNSGDLRQEIEEDKIKETLEKLCSHSNANVVKEAVTTLQILRGET</sequence>
<organism evidence="10 11">
    <name type="scientific">Aramus guarauna</name>
    <name type="common">Limpkin</name>
    <name type="synonym">Scolopax guarauna</name>
    <dbReference type="NCBI Taxonomy" id="54356"/>
    <lineage>
        <taxon>Eukaryota</taxon>
        <taxon>Metazoa</taxon>
        <taxon>Chordata</taxon>
        <taxon>Craniata</taxon>
        <taxon>Vertebrata</taxon>
        <taxon>Euteleostomi</taxon>
        <taxon>Archelosauria</taxon>
        <taxon>Archosauria</taxon>
        <taxon>Dinosauria</taxon>
        <taxon>Saurischia</taxon>
        <taxon>Theropoda</taxon>
        <taxon>Coelurosauria</taxon>
        <taxon>Aves</taxon>
        <taxon>Neognathae</taxon>
        <taxon>Neoaves</taxon>
        <taxon>Gruiformes</taxon>
        <taxon>Aramidae</taxon>
        <taxon>Aramus</taxon>
    </lineage>
</organism>
<evidence type="ECO:0000256" key="3">
    <source>
        <dbReference type="ARBA" id="ARBA00004514"/>
    </source>
</evidence>
<dbReference type="GO" id="GO:0005783">
    <property type="term" value="C:endoplasmic reticulum"/>
    <property type="evidence" value="ECO:0007669"/>
    <property type="project" value="UniProtKB-SubCell"/>
</dbReference>
<dbReference type="GO" id="GO:0005739">
    <property type="term" value="C:mitochondrion"/>
    <property type="evidence" value="ECO:0007669"/>
    <property type="project" value="UniProtKB-SubCell"/>
</dbReference>
<evidence type="ECO:0000256" key="8">
    <source>
        <dbReference type="ARBA" id="ARBA00023128"/>
    </source>
</evidence>
<dbReference type="GO" id="GO:0005829">
    <property type="term" value="C:cytosol"/>
    <property type="evidence" value="ECO:0007669"/>
    <property type="project" value="UniProtKB-SubCell"/>
</dbReference>
<evidence type="ECO:0000313" key="11">
    <source>
        <dbReference type="Proteomes" id="UP000567570"/>
    </source>
</evidence>
<dbReference type="PROSITE" id="PS50176">
    <property type="entry name" value="ARM_REPEAT"/>
    <property type="match status" value="1"/>
</dbReference>
<feature type="non-terminal residue" evidence="10">
    <location>
        <position position="487"/>
    </location>
</feature>
<comment type="subcellular location">
    <subcellularLocation>
        <location evidence="3">Cytoplasm</location>
        <location evidence="3">Cytosol</location>
    </subcellularLocation>
    <subcellularLocation>
        <location evidence="2">Endoplasmic reticulum</location>
    </subcellularLocation>
    <subcellularLocation>
        <location evidence="1">Mitochondrion</location>
    </subcellularLocation>
</comment>
<dbReference type="Pfam" id="PF10508">
    <property type="entry name" value="Proteasom_PSMB"/>
    <property type="match status" value="1"/>
</dbReference>
<dbReference type="AlphaFoldDB" id="A0A7L1T507"/>
<evidence type="ECO:0000256" key="9">
    <source>
        <dbReference type="PROSITE-ProRule" id="PRU00259"/>
    </source>
</evidence>
<protein>
    <recommendedName>
        <fullName evidence="5">26S proteasome non-ATPase regulatory subunit 5</fullName>
    </recommendedName>
</protein>
<dbReference type="PANTHER" id="PTHR10957">
    <property type="entry name" value="RAP1 GTPASE-GDP DISSOCIATION STIMULATOR 1"/>
    <property type="match status" value="1"/>
</dbReference>
<feature type="repeat" description="ARM" evidence="9">
    <location>
        <begin position="237"/>
        <end position="269"/>
    </location>
</feature>
<evidence type="ECO:0000256" key="4">
    <source>
        <dbReference type="ARBA" id="ARBA00006823"/>
    </source>
</evidence>
<accession>A0A7L1T507</accession>
<dbReference type="InterPro" id="IPR019538">
    <property type="entry name" value="PSMD5"/>
</dbReference>
<dbReference type="InterPro" id="IPR040144">
    <property type="entry name" value="RAP1GDS1"/>
</dbReference>
<keyword evidence="6" id="KW-0963">Cytoplasm</keyword>
<evidence type="ECO:0000256" key="5">
    <source>
        <dbReference type="ARBA" id="ARBA00014933"/>
    </source>
</evidence>
<dbReference type="Gene3D" id="1.25.10.10">
    <property type="entry name" value="Leucine-rich Repeat Variant"/>
    <property type="match status" value="3"/>
</dbReference>
<name>A0A7L1T507_ARAGA</name>
<dbReference type="FunFam" id="1.25.10.10:FF:000093">
    <property type="entry name" value="rap1 GTPase-GDP dissociation stimulator 1 isoform X4"/>
    <property type="match status" value="1"/>
</dbReference>
<keyword evidence="7" id="KW-0256">Endoplasmic reticulum</keyword>
<evidence type="ECO:0000256" key="6">
    <source>
        <dbReference type="ARBA" id="ARBA00022490"/>
    </source>
</evidence>
<keyword evidence="8" id="KW-0496">Mitochondrion</keyword>
<dbReference type="GO" id="GO:0043248">
    <property type="term" value="P:proteasome assembly"/>
    <property type="evidence" value="ECO:0007669"/>
    <property type="project" value="InterPro"/>
</dbReference>
<evidence type="ECO:0000256" key="2">
    <source>
        <dbReference type="ARBA" id="ARBA00004240"/>
    </source>
</evidence>
<reference evidence="10 11" key="1">
    <citation type="submission" date="2019-09" db="EMBL/GenBank/DDBJ databases">
        <title>Bird 10,000 Genomes (B10K) Project - Family phase.</title>
        <authorList>
            <person name="Zhang G."/>
        </authorList>
    </citation>
    <scope>NUCLEOTIDE SEQUENCE [LARGE SCALE GENOMIC DNA]</scope>
    <source>
        <strain evidence="10">B10K-DU-002-11</strain>
        <tissue evidence="10">Muscle</tissue>
    </source>
</reference>
<evidence type="ECO:0000256" key="7">
    <source>
        <dbReference type="ARBA" id="ARBA00022824"/>
    </source>
</evidence>
<dbReference type="Proteomes" id="UP000567570">
    <property type="component" value="Unassembled WGS sequence"/>
</dbReference>
<comment type="similarity">
    <text evidence="4">Belongs to the proteasome subunit S5B/HSM3 family.</text>
</comment>
<dbReference type="InterPro" id="IPR016024">
    <property type="entry name" value="ARM-type_fold"/>
</dbReference>
<feature type="non-terminal residue" evidence="10">
    <location>
        <position position="1"/>
    </location>
</feature>
<dbReference type="EMBL" id="VXBL01006680">
    <property type="protein sequence ID" value="NXO56226.1"/>
    <property type="molecule type" value="Genomic_DNA"/>
</dbReference>
<proteinExistence type="inferred from homology"/>
<dbReference type="SMART" id="SM00185">
    <property type="entry name" value="ARM"/>
    <property type="match status" value="6"/>
</dbReference>
<dbReference type="SUPFAM" id="SSF48371">
    <property type="entry name" value="ARM repeat"/>
    <property type="match status" value="1"/>
</dbReference>